<keyword evidence="1" id="KW-0677">Repeat</keyword>
<gene>
    <name evidence="3" type="ORF">S06H3_50302</name>
</gene>
<protein>
    <recommendedName>
        <fullName evidence="2">Right handed beta helix domain-containing protein</fullName>
    </recommendedName>
</protein>
<organism evidence="3">
    <name type="scientific">marine sediment metagenome</name>
    <dbReference type="NCBI Taxonomy" id="412755"/>
    <lineage>
        <taxon>unclassified sequences</taxon>
        <taxon>metagenomes</taxon>
        <taxon>ecological metagenomes</taxon>
    </lineage>
</organism>
<dbReference type="InterPro" id="IPR051550">
    <property type="entry name" value="SCF-Subunits/Alg-Epimerases"/>
</dbReference>
<comment type="caution">
    <text evidence="3">The sequence shown here is derived from an EMBL/GenBank/DDBJ whole genome shotgun (WGS) entry which is preliminary data.</text>
</comment>
<dbReference type="GO" id="GO:0042981">
    <property type="term" value="P:regulation of apoptotic process"/>
    <property type="evidence" value="ECO:0007669"/>
    <property type="project" value="TreeGrafter"/>
</dbReference>
<dbReference type="InterPro" id="IPR039448">
    <property type="entry name" value="Beta_helix"/>
</dbReference>
<name>X1QG06_9ZZZZ</name>
<proteinExistence type="predicted"/>
<reference evidence="3" key="1">
    <citation type="journal article" date="2014" name="Front. Microbiol.">
        <title>High frequency of phylogenetically diverse reductive dehalogenase-homologous genes in deep subseafloor sedimentary metagenomes.</title>
        <authorList>
            <person name="Kawai M."/>
            <person name="Futagami T."/>
            <person name="Toyoda A."/>
            <person name="Takaki Y."/>
            <person name="Nishi S."/>
            <person name="Hori S."/>
            <person name="Arai W."/>
            <person name="Tsubouchi T."/>
            <person name="Morono Y."/>
            <person name="Uchiyama I."/>
            <person name="Ito T."/>
            <person name="Fujiyama A."/>
            <person name="Inagaki F."/>
            <person name="Takami H."/>
        </authorList>
    </citation>
    <scope>NUCLEOTIDE SEQUENCE</scope>
    <source>
        <strain evidence="3">Expedition CK06-06</strain>
    </source>
</reference>
<sequence>PEDGVVVDANGVVLSCDISENAVSYQLLFGAAPNRLNYLVSDTPGPPEETITIFPFETTYWTIKVRDEYGSTVYTDPIRIKAQNVTAQTIENITSGKRYNSIQDAINDAASADEIVVGPGIYQHYENIDFKGKALTVRSTDPNDSTVVAATVINGGQGSAITFSGSGDGNDLLAGFTITGGNNGIRCINASPKIINCVITGNSGPGIELFNQSNAVINNCVIAANQGAGIEMLTHRSGRIETYNYATITNCT</sequence>
<evidence type="ECO:0000313" key="3">
    <source>
        <dbReference type="EMBL" id="GAI42209.1"/>
    </source>
</evidence>
<dbReference type="SUPFAM" id="SSF51126">
    <property type="entry name" value="Pectin lyase-like"/>
    <property type="match status" value="1"/>
</dbReference>
<dbReference type="Gene3D" id="2.160.20.10">
    <property type="entry name" value="Single-stranded right-handed beta-helix, Pectin lyase-like"/>
    <property type="match status" value="1"/>
</dbReference>
<dbReference type="GO" id="GO:0006511">
    <property type="term" value="P:ubiquitin-dependent protein catabolic process"/>
    <property type="evidence" value="ECO:0007669"/>
    <property type="project" value="TreeGrafter"/>
</dbReference>
<dbReference type="Pfam" id="PF13229">
    <property type="entry name" value="Beta_helix"/>
    <property type="match status" value="1"/>
</dbReference>
<dbReference type="PANTHER" id="PTHR22990:SF15">
    <property type="entry name" value="F-BOX ONLY PROTEIN 10"/>
    <property type="match status" value="1"/>
</dbReference>
<evidence type="ECO:0000259" key="2">
    <source>
        <dbReference type="Pfam" id="PF13229"/>
    </source>
</evidence>
<feature type="domain" description="Right handed beta helix" evidence="2">
    <location>
        <begin position="148"/>
        <end position="236"/>
    </location>
</feature>
<feature type="non-terminal residue" evidence="3">
    <location>
        <position position="252"/>
    </location>
</feature>
<dbReference type="PANTHER" id="PTHR22990">
    <property type="entry name" value="F-BOX ONLY PROTEIN"/>
    <property type="match status" value="1"/>
</dbReference>
<accession>X1QG06</accession>
<evidence type="ECO:0000256" key="1">
    <source>
        <dbReference type="ARBA" id="ARBA00022737"/>
    </source>
</evidence>
<dbReference type="InterPro" id="IPR012334">
    <property type="entry name" value="Pectin_lyas_fold"/>
</dbReference>
<dbReference type="AlphaFoldDB" id="X1QG06"/>
<feature type="non-terminal residue" evidence="3">
    <location>
        <position position="1"/>
    </location>
</feature>
<dbReference type="InterPro" id="IPR011050">
    <property type="entry name" value="Pectin_lyase_fold/virulence"/>
</dbReference>
<dbReference type="EMBL" id="BARV01031842">
    <property type="protein sequence ID" value="GAI42209.1"/>
    <property type="molecule type" value="Genomic_DNA"/>
</dbReference>